<evidence type="ECO:0000313" key="1">
    <source>
        <dbReference type="EMBL" id="MFC3980184.1"/>
    </source>
</evidence>
<keyword evidence="2" id="KW-1185">Reference proteome</keyword>
<sequence length="75" mass="8645">MAPDWASLGEPTELTDLPPEVRALVHAVDQMRAQWAEADDTVRYELWRTVHEANDVVWDRGAHRRERDGVPHDSD</sequence>
<reference evidence="2" key="1">
    <citation type="journal article" date="2019" name="Int. J. Syst. Evol. Microbiol.">
        <title>The Global Catalogue of Microorganisms (GCM) 10K type strain sequencing project: providing services to taxonomists for standard genome sequencing and annotation.</title>
        <authorList>
            <consortium name="The Broad Institute Genomics Platform"/>
            <consortium name="The Broad Institute Genome Sequencing Center for Infectious Disease"/>
            <person name="Wu L."/>
            <person name="Ma J."/>
        </authorList>
    </citation>
    <scope>NUCLEOTIDE SEQUENCE [LARGE SCALE GENOMIC DNA]</scope>
    <source>
        <strain evidence="2">TBRC 7912</strain>
    </source>
</reference>
<accession>A0ABV8EVX2</accession>
<dbReference type="EMBL" id="JBHSBC010000008">
    <property type="protein sequence ID" value="MFC3980184.1"/>
    <property type="molecule type" value="Genomic_DNA"/>
</dbReference>
<dbReference type="RefSeq" id="WP_386189153.1">
    <property type="nucleotide sequence ID" value="NZ_JBHSBC010000008.1"/>
</dbReference>
<dbReference type="Proteomes" id="UP001595698">
    <property type="component" value="Unassembled WGS sequence"/>
</dbReference>
<gene>
    <name evidence="1" type="ORF">ACFOYY_08645</name>
</gene>
<name>A0ABV8EVX2_9ACTN</name>
<evidence type="ECO:0000313" key="2">
    <source>
        <dbReference type="Proteomes" id="UP001595698"/>
    </source>
</evidence>
<protein>
    <submittedName>
        <fullName evidence="1">Uncharacterized protein</fullName>
    </submittedName>
</protein>
<proteinExistence type="predicted"/>
<comment type="caution">
    <text evidence="1">The sequence shown here is derived from an EMBL/GenBank/DDBJ whole genome shotgun (WGS) entry which is preliminary data.</text>
</comment>
<organism evidence="1 2">
    <name type="scientific">Streptosporangium jomthongense</name>
    <dbReference type="NCBI Taxonomy" id="1193683"/>
    <lineage>
        <taxon>Bacteria</taxon>
        <taxon>Bacillati</taxon>
        <taxon>Actinomycetota</taxon>
        <taxon>Actinomycetes</taxon>
        <taxon>Streptosporangiales</taxon>
        <taxon>Streptosporangiaceae</taxon>
        <taxon>Streptosporangium</taxon>
    </lineage>
</organism>